<dbReference type="EMBL" id="FOFB01000051">
    <property type="protein sequence ID" value="SER47361.1"/>
    <property type="molecule type" value="Genomic_DNA"/>
</dbReference>
<dbReference type="Proteomes" id="UP000199021">
    <property type="component" value="Unassembled WGS sequence"/>
</dbReference>
<sequence>MSTRHLVAHCVTAFFLSVTLGCGSSASENGEELVVSSAKIKIGAEQLSDYRVFDAVYSYGNTVLIGYNLQSSSLDVFDVTHRKLLHVKLISKTGPEAVSDVLSFSMRNDSIVWFACMNRFIVYNVNQQKLIRSHALEDLNDHYSLARYSYFFDNRGQLVALNDSTAILSAAHFPLYDGNSNLTLAALNVNTGKVQELVPGIPEWVSGNHHFGGLNTLH</sequence>
<proteinExistence type="predicted"/>
<evidence type="ECO:0000313" key="1">
    <source>
        <dbReference type="EMBL" id="SER47361.1"/>
    </source>
</evidence>
<dbReference type="STRING" id="478744.SAMN05444359_1515"/>
<dbReference type="SUPFAM" id="SSF50965">
    <property type="entry name" value="Galactose oxidase, central domain"/>
    <property type="match status" value="1"/>
</dbReference>
<dbReference type="InterPro" id="IPR011043">
    <property type="entry name" value="Gal_Oxase/kelch_b-propeller"/>
</dbReference>
<dbReference type="OrthoDB" id="828261at2"/>
<accession>A0A1H9PGM1</accession>
<reference evidence="2" key="1">
    <citation type="submission" date="2016-10" db="EMBL/GenBank/DDBJ databases">
        <authorList>
            <person name="Varghese N."/>
            <person name="Submissions S."/>
        </authorList>
    </citation>
    <scope>NUCLEOTIDE SEQUENCE [LARGE SCALE GENOMIC DNA]</scope>
    <source>
        <strain evidence="2">DSM 24740</strain>
    </source>
</reference>
<evidence type="ECO:0000313" key="2">
    <source>
        <dbReference type="Proteomes" id="UP000199021"/>
    </source>
</evidence>
<protein>
    <submittedName>
        <fullName evidence="1">Uncharacterized protein</fullName>
    </submittedName>
</protein>
<dbReference type="PROSITE" id="PS51257">
    <property type="entry name" value="PROKAR_LIPOPROTEIN"/>
    <property type="match status" value="1"/>
</dbReference>
<dbReference type="RefSeq" id="WP_139212084.1">
    <property type="nucleotide sequence ID" value="NZ_FOFB01000051.1"/>
</dbReference>
<gene>
    <name evidence="1" type="ORF">SAMN05444359_1515</name>
</gene>
<feature type="non-terminal residue" evidence="1">
    <location>
        <position position="218"/>
    </location>
</feature>
<dbReference type="AlphaFoldDB" id="A0A1H9PGM1"/>
<organism evidence="1 2">
    <name type="scientific">Neolewinella agarilytica</name>
    <dbReference type="NCBI Taxonomy" id="478744"/>
    <lineage>
        <taxon>Bacteria</taxon>
        <taxon>Pseudomonadati</taxon>
        <taxon>Bacteroidota</taxon>
        <taxon>Saprospiria</taxon>
        <taxon>Saprospirales</taxon>
        <taxon>Lewinellaceae</taxon>
        <taxon>Neolewinella</taxon>
    </lineage>
</organism>
<dbReference type="InParanoid" id="A0A1H9PGM1"/>
<keyword evidence="2" id="KW-1185">Reference proteome</keyword>
<name>A0A1H9PGM1_9BACT</name>